<dbReference type="EMBL" id="JBHTIS010000754">
    <property type="protein sequence ID" value="MFD1046694.1"/>
    <property type="molecule type" value="Genomic_DNA"/>
</dbReference>
<proteinExistence type="predicted"/>
<name>A0ABW3MAS8_9PSEU</name>
<accession>A0ABW3MAS8</accession>
<evidence type="ECO:0000313" key="2">
    <source>
        <dbReference type="Proteomes" id="UP001597045"/>
    </source>
</evidence>
<dbReference type="Proteomes" id="UP001597045">
    <property type="component" value="Unassembled WGS sequence"/>
</dbReference>
<gene>
    <name evidence="1" type="ORF">ACFQ1S_14600</name>
</gene>
<comment type="caution">
    <text evidence="1">The sequence shown here is derived from an EMBL/GenBank/DDBJ whole genome shotgun (WGS) entry which is preliminary data.</text>
</comment>
<evidence type="ECO:0000313" key="1">
    <source>
        <dbReference type="EMBL" id="MFD1046694.1"/>
    </source>
</evidence>
<organism evidence="1 2">
    <name type="scientific">Kibdelosporangium lantanae</name>
    <dbReference type="NCBI Taxonomy" id="1497396"/>
    <lineage>
        <taxon>Bacteria</taxon>
        <taxon>Bacillati</taxon>
        <taxon>Actinomycetota</taxon>
        <taxon>Actinomycetes</taxon>
        <taxon>Pseudonocardiales</taxon>
        <taxon>Pseudonocardiaceae</taxon>
        <taxon>Kibdelosporangium</taxon>
    </lineage>
</organism>
<reference evidence="2" key="1">
    <citation type="journal article" date="2019" name="Int. J. Syst. Evol. Microbiol.">
        <title>The Global Catalogue of Microorganisms (GCM) 10K type strain sequencing project: providing services to taxonomists for standard genome sequencing and annotation.</title>
        <authorList>
            <consortium name="The Broad Institute Genomics Platform"/>
            <consortium name="The Broad Institute Genome Sequencing Center for Infectious Disease"/>
            <person name="Wu L."/>
            <person name="Ma J."/>
        </authorList>
    </citation>
    <scope>NUCLEOTIDE SEQUENCE [LARGE SCALE GENOMIC DNA]</scope>
    <source>
        <strain evidence="2">JCM 31486</strain>
    </source>
</reference>
<sequence>MTIDSTASLNASARTVSDSVLYSGSVMTSGPDRLLWTRYQRVRGRQGDTRFRDETEVDDLAAGAGVGVLSARKVLDIIESRVSSS</sequence>
<keyword evidence="2" id="KW-1185">Reference proteome</keyword>
<protein>
    <submittedName>
        <fullName evidence="1">Uncharacterized protein</fullName>
    </submittedName>
</protein>